<evidence type="ECO:0000259" key="1">
    <source>
        <dbReference type="PROSITE" id="PS50878"/>
    </source>
</evidence>
<dbReference type="PANTHER" id="PTHR33116">
    <property type="entry name" value="REVERSE TRANSCRIPTASE ZINC-BINDING DOMAIN-CONTAINING PROTEIN-RELATED-RELATED"/>
    <property type="match status" value="1"/>
</dbReference>
<dbReference type="InterPro" id="IPR000477">
    <property type="entry name" value="RT_dom"/>
</dbReference>
<organism evidence="2 3">
    <name type="scientific">Lithospermum erythrorhizon</name>
    <name type="common">Purple gromwell</name>
    <name type="synonym">Lithospermum officinale var. erythrorhizon</name>
    <dbReference type="NCBI Taxonomy" id="34254"/>
    <lineage>
        <taxon>Eukaryota</taxon>
        <taxon>Viridiplantae</taxon>
        <taxon>Streptophyta</taxon>
        <taxon>Embryophyta</taxon>
        <taxon>Tracheophyta</taxon>
        <taxon>Spermatophyta</taxon>
        <taxon>Magnoliopsida</taxon>
        <taxon>eudicotyledons</taxon>
        <taxon>Gunneridae</taxon>
        <taxon>Pentapetalae</taxon>
        <taxon>asterids</taxon>
        <taxon>lamiids</taxon>
        <taxon>Boraginales</taxon>
        <taxon>Boraginaceae</taxon>
        <taxon>Boraginoideae</taxon>
        <taxon>Lithospermeae</taxon>
        <taxon>Lithospermum</taxon>
    </lineage>
</organism>
<keyword evidence="2" id="KW-0808">Transferase</keyword>
<feature type="domain" description="Reverse transcriptase" evidence="1">
    <location>
        <begin position="1"/>
        <end position="134"/>
    </location>
</feature>
<keyword evidence="2" id="KW-0695">RNA-directed DNA polymerase</keyword>
<dbReference type="GO" id="GO:0003964">
    <property type="term" value="F:RNA-directed DNA polymerase activity"/>
    <property type="evidence" value="ECO:0007669"/>
    <property type="project" value="UniProtKB-KW"/>
</dbReference>
<gene>
    <name evidence="2" type="ORF">LIER_36487</name>
</gene>
<evidence type="ECO:0000313" key="3">
    <source>
        <dbReference type="Proteomes" id="UP001454036"/>
    </source>
</evidence>
<accession>A0AAV3P6G2</accession>
<dbReference type="PANTHER" id="PTHR33116:SF84">
    <property type="entry name" value="RNA-DIRECTED DNA POLYMERASE"/>
    <property type="match status" value="1"/>
</dbReference>
<protein>
    <submittedName>
        <fullName evidence="2">Reverse transcriptase</fullName>
    </submittedName>
</protein>
<proteinExistence type="predicted"/>
<reference evidence="2 3" key="1">
    <citation type="submission" date="2024-01" db="EMBL/GenBank/DDBJ databases">
        <title>The complete chloroplast genome sequence of Lithospermum erythrorhizon: insights into the phylogenetic relationship among Boraginaceae species and the maternal lineages of purple gromwells.</title>
        <authorList>
            <person name="Okada T."/>
            <person name="Watanabe K."/>
        </authorList>
    </citation>
    <scope>NUCLEOTIDE SEQUENCE [LARGE SCALE GENOMIC DNA]</scope>
</reference>
<dbReference type="Pfam" id="PF00078">
    <property type="entry name" value="RVT_1"/>
    <property type="match status" value="1"/>
</dbReference>
<name>A0AAV3P6G2_LITER</name>
<keyword evidence="2" id="KW-0548">Nucleotidyltransferase</keyword>
<comment type="caution">
    <text evidence="2">The sequence shown here is derived from an EMBL/GenBank/DDBJ whole genome shotgun (WGS) entry which is preliminary data.</text>
</comment>
<dbReference type="EMBL" id="BAABME010016743">
    <property type="protein sequence ID" value="GAA0147262.1"/>
    <property type="molecule type" value="Genomic_DNA"/>
</dbReference>
<sequence>MEVLMDFFSSTRGLRQGDPLSPYLFIIIMDMFNELLNHRALHSEFTFHPKCKELGIANVCFADDTFILYGAFGKTIEIVNNALKDFSEWYGLKPNLDKSTMYIARLELSRAQGLSSKMGIAMGSLPVKYRGMTLITKQLTYGDCRPLNEGITKKIEEWGNHHLSFAGMFVLINSVVFGKENYWCQSIYLHVVFIKKIEQIVRCFLWKGEAHGSYMPKVSWKNVAMGEKRRWIGYKRLEDLESSLYGISYVGPLQ</sequence>
<dbReference type="Proteomes" id="UP001454036">
    <property type="component" value="Unassembled WGS sequence"/>
</dbReference>
<dbReference type="AlphaFoldDB" id="A0AAV3P6G2"/>
<evidence type="ECO:0000313" key="2">
    <source>
        <dbReference type="EMBL" id="GAA0147262.1"/>
    </source>
</evidence>
<keyword evidence="3" id="KW-1185">Reference proteome</keyword>
<dbReference type="PROSITE" id="PS50878">
    <property type="entry name" value="RT_POL"/>
    <property type="match status" value="1"/>
</dbReference>